<comment type="caution">
    <text evidence="1">The sequence shown here is derived from an EMBL/GenBank/DDBJ whole genome shotgun (WGS) entry which is preliminary data.</text>
</comment>
<dbReference type="AlphaFoldDB" id="A0A392TJ82"/>
<sequence length="72" mass="8348">MVQPQKAPGCYQINLIETLIKEHQENPPPGIERVLIQSIEQEEEAEDEETNLSVKWLEDPAKIPSRYESLKF</sequence>
<keyword evidence="2" id="KW-1185">Reference proteome</keyword>
<evidence type="ECO:0000313" key="1">
    <source>
        <dbReference type="EMBL" id="MCI60270.1"/>
    </source>
</evidence>
<dbReference type="EMBL" id="LXQA010578594">
    <property type="protein sequence ID" value="MCI60270.1"/>
    <property type="molecule type" value="Genomic_DNA"/>
</dbReference>
<dbReference type="Proteomes" id="UP000265520">
    <property type="component" value="Unassembled WGS sequence"/>
</dbReference>
<feature type="non-terminal residue" evidence="1">
    <location>
        <position position="72"/>
    </location>
</feature>
<name>A0A392TJ82_9FABA</name>
<organism evidence="1 2">
    <name type="scientific">Trifolium medium</name>
    <dbReference type="NCBI Taxonomy" id="97028"/>
    <lineage>
        <taxon>Eukaryota</taxon>
        <taxon>Viridiplantae</taxon>
        <taxon>Streptophyta</taxon>
        <taxon>Embryophyta</taxon>
        <taxon>Tracheophyta</taxon>
        <taxon>Spermatophyta</taxon>
        <taxon>Magnoliopsida</taxon>
        <taxon>eudicotyledons</taxon>
        <taxon>Gunneridae</taxon>
        <taxon>Pentapetalae</taxon>
        <taxon>rosids</taxon>
        <taxon>fabids</taxon>
        <taxon>Fabales</taxon>
        <taxon>Fabaceae</taxon>
        <taxon>Papilionoideae</taxon>
        <taxon>50 kb inversion clade</taxon>
        <taxon>NPAAA clade</taxon>
        <taxon>Hologalegina</taxon>
        <taxon>IRL clade</taxon>
        <taxon>Trifolieae</taxon>
        <taxon>Trifolium</taxon>
    </lineage>
</organism>
<reference evidence="1 2" key="1">
    <citation type="journal article" date="2018" name="Front. Plant Sci.">
        <title>Red Clover (Trifolium pratense) and Zigzag Clover (T. medium) - A Picture of Genomic Similarities and Differences.</title>
        <authorList>
            <person name="Dluhosova J."/>
            <person name="Istvanek J."/>
            <person name="Nedelnik J."/>
            <person name="Repkova J."/>
        </authorList>
    </citation>
    <scope>NUCLEOTIDE SEQUENCE [LARGE SCALE GENOMIC DNA]</scope>
    <source>
        <strain evidence="2">cv. 10/8</strain>
        <tissue evidence="1">Leaf</tissue>
    </source>
</reference>
<protein>
    <submittedName>
        <fullName evidence="1">Uncharacterized protein</fullName>
    </submittedName>
</protein>
<accession>A0A392TJ82</accession>
<proteinExistence type="predicted"/>
<evidence type="ECO:0000313" key="2">
    <source>
        <dbReference type="Proteomes" id="UP000265520"/>
    </source>
</evidence>